<evidence type="ECO:0000259" key="6">
    <source>
        <dbReference type="Pfam" id="PF12698"/>
    </source>
</evidence>
<dbReference type="AlphaFoldDB" id="A0A1M7L1D6"/>
<evidence type="ECO:0000256" key="3">
    <source>
        <dbReference type="ARBA" id="ARBA00022989"/>
    </source>
</evidence>
<feature type="transmembrane region" description="Helical" evidence="5">
    <location>
        <begin position="174"/>
        <end position="196"/>
    </location>
</feature>
<feature type="transmembrane region" description="Helical" evidence="5">
    <location>
        <begin position="227"/>
        <end position="248"/>
    </location>
</feature>
<dbReference type="RefSeq" id="WP_072951564.1">
    <property type="nucleotide sequence ID" value="NZ_FRCT01000011.1"/>
</dbReference>
<protein>
    <submittedName>
        <fullName evidence="7">ABC-type Na+ efflux pump, permease component</fullName>
    </submittedName>
</protein>
<gene>
    <name evidence="7" type="ORF">SAMN04487860_11113</name>
</gene>
<dbReference type="Proteomes" id="UP000184394">
    <property type="component" value="Unassembled WGS sequence"/>
</dbReference>
<dbReference type="OrthoDB" id="5486437at2"/>
<dbReference type="EMBL" id="FRCT01000011">
    <property type="protein sequence ID" value="SHM71743.1"/>
    <property type="molecule type" value="Genomic_DNA"/>
</dbReference>
<evidence type="ECO:0000313" key="8">
    <source>
        <dbReference type="Proteomes" id="UP000184394"/>
    </source>
</evidence>
<feature type="transmembrane region" description="Helical" evidence="5">
    <location>
        <begin position="360"/>
        <end position="380"/>
    </location>
</feature>
<keyword evidence="4 5" id="KW-0472">Membrane</keyword>
<feature type="transmembrane region" description="Helical" evidence="5">
    <location>
        <begin position="268"/>
        <end position="293"/>
    </location>
</feature>
<keyword evidence="2 5" id="KW-0812">Transmembrane</keyword>
<evidence type="ECO:0000256" key="1">
    <source>
        <dbReference type="ARBA" id="ARBA00004141"/>
    </source>
</evidence>
<dbReference type="PANTHER" id="PTHR43471:SF3">
    <property type="entry name" value="ABC TRANSPORTER PERMEASE PROTEIN NATB"/>
    <property type="match status" value="1"/>
</dbReference>
<proteinExistence type="predicted"/>
<comment type="subcellular location">
    <subcellularLocation>
        <location evidence="1">Membrane</location>
        <topology evidence="1">Multi-pass membrane protein</topology>
    </subcellularLocation>
</comment>
<feature type="domain" description="ABC-2 type transporter transmembrane" evidence="6">
    <location>
        <begin position="19"/>
        <end position="375"/>
    </location>
</feature>
<dbReference type="InterPro" id="IPR013525">
    <property type="entry name" value="ABC2_TM"/>
</dbReference>
<dbReference type="PANTHER" id="PTHR43471">
    <property type="entry name" value="ABC TRANSPORTER PERMEASE"/>
    <property type="match status" value="1"/>
</dbReference>
<reference evidence="7 8" key="1">
    <citation type="submission" date="2016-11" db="EMBL/GenBank/DDBJ databases">
        <authorList>
            <person name="Jaros S."/>
            <person name="Januszkiewicz K."/>
            <person name="Wedrychowicz H."/>
        </authorList>
    </citation>
    <scope>NUCLEOTIDE SEQUENCE [LARGE SCALE GENOMIC DNA]</scope>
    <source>
        <strain evidence="7 8">Y1</strain>
    </source>
</reference>
<accession>A0A1M7L1D6</accession>
<organism evidence="7 8">
    <name type="scientific">Ruminococcus flavefaciens</name>
    <dbReference type="NCBI Taxonomy" id="1265"/>
    <lineage>
        <taxon>Bacteria</taxon>
        <taxon>Bacillati</taxon>
        <taxon>Bacillota</taxon>
        <taxon>Clostridia</taxon>
        <taxon>Eubacteriales</taxon>
        <taxon>Oscillospiraceae</taxon>
        <taxon>Ruminococcus</taxon>
    </lineage>
</organism>
<dbReference type="GO" id="GO:0016020">
    <property type="term" value="C:membrane"/>
    <property type="evidence" value="ECO:0007669"/>
    <property type="project" value="UniProtKB-SubCell"/>
</dbReference>
<keyword evidence="3 5" id="KW-1133">Transmembrane helix</keyword>
<evidence type="ECO:0000256" key="5">
    <source>
        <dbReference type="SAM" id="Phobius"/>
    </source>
</evidence>
<evidence type="ECO:0000313" key="7">
    <source>
        <dbReference type="EMBL" id="SHM71743.1"/>
    </source>
</evidence>
<feature type="transmembrane region" description="Helical" evidence="5">
    <location>
        <begin position="305"/>
        <end position="324"/>
    </location>
</feature>
<evidence type="ECO:0000256" key="4">
    <source>
        <dbReference type="ARBA" id="ARBA00023136"/>
    </source>
</evidence>
<feature type="transmembrane region" description="Helical" evidence="5">
    <location>
        <begin position="21"/>
        <end position="39"/>
    </location>
</feature>
<evidence type="ECO:0000256" key="2">
    <source>
        <dbReference type="ARBA" id="ARBA00022692"/>
    </source>
</evidence>
<dbReference type="GO" id="GO:0140359">
    <property type="term" value="F:ABC-type transporter activity"/>
    <property type="evidence" value="ECO:0007669"/>
    <property type="project" value="InterPro"/>
</dbReference>
<name>A0A1M7L1D6_RUMFL</name>
<sequence>MRDIITVAKKELKSFFSDKAILLQMFLLPFIIVFGYGMLMSATWSNMADDKAPKKNETVIAYSVNAPDEFKSVLDELGIKPAPDNDIEKYKDKVKRKDADMIMVFPDDFKMEEPGSASLSNIDIFYNSDRKSSMELYSKTTVMFTTMQPRIFTFNESADTEYDLIDKASMLRNLLGGIIPLMVFMAVYMVCMNLAANSIAGDKEKGFLNTLLVTPIKRESLAAGKSISILVVAIIASCSAFIGMAISLPNFAKALKITENTSYSIADYGLLLGAVITGAFVCAVILLIFSTIAKDVKQATQLSPIFLFVVMIPSLLCSTEGFAAKVEDLGTTNYVIPVWNSVKLLQDGIKLDYSWTNAGITFGVNVVVALVGIVFIGKLFRREKIVNG</sequence>
<dbReference type="Pfam" id="PF12698">
    <property type="entry name" value="ABC2_membrane_3"/>
    <property type="match status" value="1"/>
</dbReference>